<feature type="domain" description="Retrograde transport protein Dsl1 C-terminal" evidence="2">
    <location>
        <begin position="615"/>
        <end position="806"/>
    </location>
</feature>
<dbReference type="AlphaFoldDB" id="A0A1E4U190"/>
<evidence type="ECO:0000313" key="4">
    <source>
        <dbReference type="Proteomes" id="UP000094236"/>
    </source>
</evidence>
<protein>
    <recommendedName>
        <fullName evidence="2">Retrograde transport protein Dsl1 C-terminal domain-containing protein</fullName>
    </recommendedName>
</protein>
<evidence type="ECO:0000313" key="3">
    <source>
        <dbReference type="EMBL" id="ODV97765.1"/>
    </source>
</evidence>
<feature type="compositionally biased region" description="Polar residues" evidence="1">
    <location>
        <begin position="403"/>
        <end position="416"/>
    </location>
</feature>
<organism evidence="3 4">
    <name type="scientific">Pachysolen tannophilus NRRL Y-2460</name>
    <dbReference type="NCBI Taxonomy" id="669874"/>
    <lineage>
        <taxon>Eukaryota</taxon>
        <taxon>Fungi</taxon>
        <taxon>Dikarya</taxon>
        <taxon>Ascomycota</taxon>
        <taxon>Saccharomycotina</taxon>
        <taxon>Pichiomycetes</taxon>
        <taxon>Pachysolenaceae</taxon>
        <taxon>Pachysolen</taxon>
    </lineage>
</organism>
<dbReference type="InterPro" id="IPR046362">
    <property type="entry name" value="Zw10/DSL1_C_sf"/>
</dbReference>
<dbReference type="STRING" id="669874.A0A1E4U190"/>
<dbReference type="Pfam" id="PF11989">
    <property type="entry name" value="Dsl1_C"/>
    <property type="match status" value="1"/>
</dbReference>
<evidence type="ECO:0000259" key="2">
    <source>
        <dbReference type="Pfam" id="PF11989"/>
    </source>
</evidence>
<feature type="compositionally biased region" description="Acidic residues" evidence="1">
    <location>
        <begin position="423"/>
        <end position="446"/>
    </location>
</feature>
<keyword evidence="4" id="KW-1185">Reference proteome</keyword>
<dbReference type="OrthoDB" id="534815at2759"/>
<reference evidence="4" key="1">
    <citation type="submission" date="2016-05" db="EMBL/GenBank/DDBJ databases">
        <title>Comparative genomics of biotechnologically important yeasts.</title>
        <authorList>
            <consortium name="DOE Joint Genome Institute"/>
            <person name="Riley R."/>
            <person name="Haridas S."/>
            <person name="Wolfe K.H."/>
            <person name="Lopes M.R."/>
            <person name="Hittinger C.T."/>
            <person name="Goker M."/>
            <person name="Salamov A."/>
            <person name="Wisecaver J."/>
            <person name="Long T.M."/>
            <person name="Aerts A.L."/>
            <person name="Barry K."/>
            <person name="Choi C."/>
            <person name="Clum A."/>
            <person name="Coughlan A.Y."/>
            <person name="Deshpande S."/>
            <person name="Douglass A.P."/>
            <person name="Hanson S.J."/>
            <person name="Klenk H.-P."/>
            <person name="Labutti K."/>
            <person name="Lapidus A."/>
            <person name="Lindquist E."/>
            <person name="Lipzen A."/>
            <person name="Meier-Kolthoff J.P."/>
            <person name="Ohm R.A."/>
            <person name="Otillar R.P."/>
            <person name="Pangilinan J."/>
            <person name="Peng Y."/>
            <person name="Rokas A."/>
            <person name="Rosa C.A."/>
            <person name="Scheuner C."/>
            <person name="Sibirny A.A."/>
            <person name="Slot J.C."/>
            <person name="Stielow J.B."/>
            <person name="Sun H."/>
            <person name="Kurtzman C.P."/>
            <person name="Blackwell M."/>
            <person name="Grigoriev I.V."/>
            <person name="Jeffries T.W."/>
        </authorList>
    </citation>
    <scope>NUCLEOTIDE SEQUENCE [LARGE SCALE GENOMIC DNA]</scope>
    <source>
        <strain evidence="4">NRRL Y-2460</strain>
    </source>
</reference>
<evidence type="ECO:0000256" key="1">
    <source>
        <dbReference type="SAM" id="MobiDB-lite"/>
    </source>
</evidence>
<dbReference type="InterPro" id="IPR021876">
    <property type="entry name" value="Dsl1_C"/>
</dbReference>
<sequence>MSIDLENLSQDQLSNPILLTKQINQKLNSLISDLTREFKDEDDLMLSIEQDPNLISNKEKQSQYNRVDVKSLHDLNSLNDELIRNLDLSNKLWVLKGFIDQLFEDLSMNEFESILFNLNKFKLKLNDLITELSDEDDEIVIISKFQAQLSNFETELYSKLKFFVNNNYFNFDEQSLVFKNMVDLNDYSQLEYAEIVDVLTSKKEYKEYSDLLNINSKIDNLILQPFISNDHFCQLIYEKTISKDDLESYQISLTIKKLETTKFGPIKYCHSLLNLINFINDLTFSFKNSKLEKSLKNYLVKSILNDLKEKIFNENIEILINNEKDILNILQEISSKMDQSNWFNNQINNELSSWLNNLLDYWLNKKISDYTITLKKFLVGDLSTVNSLVNEIIEHDEKQSSHQVIKTKNQKEIQANETKVEEEKEEEDIDDWNWGNDDEDNENDEIDTSKKSFTAKETDETISKNVNTYSNEEENDWEAWDNDDLFEEDGNAIGDTNKKETLATVSTNSYKITGIPAYIYDNFVESYLNSSINLSPLSTVIKKNTDLKKLLISKLDHVVANYFIICSRINYGESFQSDSIYKSKVLFYNDFSYLLELMESKEKNYASDLRIVLSSLQDLNENSMNLIIENYNLQLENALNSCDFEDELDKNDEAEFIKNLRKIFKEELFDQLLNNESQYNKELVVRKMLNDKILPNFYNHLYKKILDLKVISELNSEIFSNIVLELIQLLPHNLEMLNPLLVKILEKLKILSSFLTSNLSNLENMFNNGDLYAFNNEELFKLINALFVDSEKKSEFFNYIQEVRYEE</sequence>
<proteinExistence type="predicted"/>
<gene>
    <name evidence="3" type="ORF">PACTADRAFT_47620</name>
</gene>
<accession>A0A1E4U190</accession>
<dbReference type="Gene3D" id="1.10.357.150">
    <property type="match status" value="1"/>
</dbReference>
<dbReference type="Proteomes" id="UP000094236">
    <property type="component" value="Unassembled WGS sequence"/>
</dbReference>
<dbReference type="EMBL" id="KV454011">
    <property type="protein sequence ID" value="ODV97765.1"/>
    <property type="molecule type" value="Genomic_DNA"/>
</dbReference>
<name>A0A1E4U190_PACTA</name>
<feature type="region of interest" description="Disordered" evidence="1">
    <location>
        <begin position="403"/>
        <end position="454"/>
    </location>
</feature>